<dbReference type="EMBL" id="KN818456">
    <property type="protein sequence ID" value="KIL55994.1"/>
    <property type="molecule type" value="Genomic_DNA"/>
</dbReference>
<gene>
    <name evidence="2" type="ORF">M378DRAFT_182089</name>
</gene>
<accession>A0A0C2SPU4</accession>
<dbReference type="Proteomes" id="UP000054549">
    <property type="component" value="Unassembled WGS sequence"/>
</dbReference>
<dbReference type="HOGENOM" id="CLU_1137758_0_0_1"/>
<keyword evidence="3" id="KW-1185">Reference proteome</keyword>
<evidence type="ECO:0000256" key="1">
    <source>
        <dbReference type="SAM" id="MobiDB-lite"/>
    </source>
</evidence>
<evidence type="ECO:0000313" key="2">
    <source>
        <dbReference type="EMBL" id="KIL55994.1"/>
    </source>
</evidence>
<dbReference type="AlphaFoldDB" id="A0A0C2SPU4"/>
<protein>
    <submittedName>
        <fullName evidence="2">Uncharacterized protein</fullName>
    </submittedName>
</protein>
<organism evidence="2 3">
    <name type="scientific">Amanita muscaria (strain Koide BX008)</name>
    <dbReference type="NCBI Taxonomy" id="946122"/>
    <lineage>
        <taxon>Eukaryota</taxon>
        <taxon>Fungi</taxon>
        <taxon>Dikarya</taxon>
        <taxon>Basidiomycota</taxon>
        <taxon>Agaricomycotina</taxon>
        <taxon>Agaricomycetes</taxon>
        <taxon>Agaricomycetidae</taxon>
        <taxon>Agaricales</taxon>
        <taxon>Pluteineae</taxon>
        <taxon>Amanitaceae</taxon>
        <taxon>Amanita</taxon>
    </lineage>
</organism>
<evidence type="ECO:0000313" key="3">
    <source>
        <dbReference type="Proteomes" id="UP000054549"/>
    </source>
</evidence>
<dbReference type="OrthoDB" id="3010994at2759"/>
<name>A0A0C2SPU4_AMAMK</name>
<proteinExistence type="predicted"/>
<feature type="region of interest" description="Disordered" evidence="1">
    <location>
        <begin position="185"/>
        <end position="227"/>
    </location>
</feature>
<reference evidence="2 3" key="1">
    <citation type="submission" date="2014-04" db="EMBL/GenBank/DDBJ databases">
        <title>Evolutionary Origins and Diversification of the Mycorrhizal Mutualists.</title>
        <authorList>
            <consortium name="DOE Joint Genome Institute"/>
            <consortium name="Mycorrhizal Genomics Consortium"/>
            <person name="Kohler A."/>
            <person name="Kuo A."/>
            <person name="Nagy L.G."/>
            <person name="Floudas D."/>
            <person name="Copeland A."/>
            <person name="Barry K.W."/>
            <person name="Cichocki N."/>
            <person name="Veneault-Fourrey C."/>
            <person name="LaButti K."/>
            <person name="Lindquist E.A."/>
            <person name="Lipzen A."/>
            <person name="Lundell T."/>
            <person name="Morin E."/>
            <person name="Murat C."/>
            <person name="Riley R."/>
            <person name="Ohm R."/>
            <person name="Sun H."/>
            <person name="Tunlid A."/>
            <person name="Henrissat B."/>
            <person name="Grigoriev I.V."/>
            <person name="Hibbett D.S."/>
            <person name="Martin F."/>
        </authorList>
    </citation>
    <scope>NUCLEOTIDE SEQUENCE [LARGE SCALE GENOMIC DNA]</scope>
    <source>
        <strain evidence="2 3">Koide BX008</strain>
    </source>
</reference>
<sequence>MAHPSMSDILGLVKKTVTLSSALPPSILKGTMKDKIWEVMHGAEGETPFKTFNSRFDALFGEDCRDLSGRLHYIRQGKNGMGTVCSYLKKIKWDDFPLDLVDIKLQRLVSELKHLICRGVNVDEPKGSRQINPASKLCDADNAQPAELSFQRKAIEDFHTNQDQTSASNKNPASNVPEVIELPATPTTSNLQLPVEDLSVASPPRPRKRTASIVIDDEGSPDEEQPRPCTFIIIISLQCLKQRQ</sequence>
<dbReference type="InParanoid" id="A0A0C2SPU4"/>